<dbReference type="Gene3D" id="3.50.50.60">
    <property type="entry name" value="FAD/NAD(P)-binding domain"/>
    <property type="match status" value="2"/>
</dbReference>
<sequence length="652" mass="71103">MATSSEEMTKLSWRRFEDGDNVWDSLTEKIFVQDTSHKCPTYVHKTPPCQGSCPSGEDIRGWLQIVRGLEQPPKGMTWQEYAFRRSTDANPFPSMMGRVCPAPCQDGCNRNELEDFVGINAVEQFIGDTAITNGYKFEPAPADTGKTIAIIGGGPAGLAAAYQLRRKGHAAVIFEANSGLGGMFRFGIPGYRVPRDALDSEINRILDMGKIEVKLNTKVGVDITVEQLEKDYDAVLWAIGCQSGRGLPVPGWEGTPNCVSGVAFLKAFNEGRMKVTAEKVVCVGGGDTSIDVVSVARRLGHITKTNKSDLPETVIHDGYVAHDAATAAAAEGATVTLTSLFTRDKMTAAEHEVDDALQEGVTVLDGVMPVEVIKNDAGRAIGLKVADCQMTDGRPAPVEGTERVLDADIIVSAIGQGGDLTGLEQFDNGRGLMNSDKFYQVPDKPGHFVAGDIIRPHLLTTAIGQAWIAVESIDEYLGQAEHKRRPKVDVHHFDLLAKLNEAELAPEHFDAHNGDLRGTSDAKYAIHNYEDRSGAEVIPHDELFLGHFQYTPRIHRKEEVPSADDVLGHFKERVIGYAEEEAINEAKRCMSCGMCFECDNCVIFCPQDAVFRVDKNESTTGRYVDTDYAKCIGCHICADVCPTGYIKMGLGE</sequence>
<evidence type="ECO:0000259" key="4">
    <source>
        <dbReference type="PROSITE" id="PS51379"/>
    </source>
</evidence>
<dbReference type="PROSITE" id="PS51379">
    <property type="entry name" value="4FE4S_FER_2"/>
    <property type="match status" value="1"/>
</dbReference>
<name>A0ABZ0S4L6_9GAMM</name>
<reference evidence="5 6" key="1">
    <citation type="journal article" date="2023" name="Microorganisms">
        <title>Thiorhodovibrio frisius and Trv. litoralis spp. nov., Two Novel Members from a Clade of Fastidious Purple Sulfur Bacteria That Exhibit Unique Red-Shifted Light-Harvesting Capabilities.</title>
        <authorList>
            <person name="Methner A."/>
            <person name="Kuzyk S.B."/>
            <person name="Petersen J."/>
            <person name="Bauer S."/>
            <person name="Brinkmann H."/>
            <person name="Sichau K."/>
            <person name="Wanner G."/>
            <person name="Wolf J."/>
            <person name="Neumann-Schaal M."/>
            <person name="Henke P."/>
            <person name="Tank M."/>
            <person name="Sproer C."/>
            <person name="Bunk B."/>
            <person name="Overmann J."/>
        </authorList>
    </citation>
    <scope>NUCLEOTIDE SEQUENCE [LARGE SCALE GENOMIC DNA]</scope>
    <source>
        <strain evidence="5 6">DSM 6702</strain>
    </source>
</reference>
<accession>A0ABZ0S4L6</accession>
<evidence type="ECO:0000313" key="6">
    <source>
        <dbReference type="Proteomes" id="UP001432180"/>
    </source>
</evidence>
<keyword evidence="1" id="KW-0479">Metal-binding</keyword>
<dbReference type="PANTHER" id="PTHR42783">
    <property type="entry name" value="GLUTAMATE SYNTHASE [NADPH] SMALL CHAIN"/>
    <property type="match status" value="1"/>
</dbReference>
<dbReference type="PROSITE" id="PS00198">
    <property type="entry name" value="4FE4S_FER_1"/>
    <property type="match status" value="1"/>
</dbReference>
<dbReference type="InterPro" id="IPR023753">
    <property type="entry name" value="FAD/NAD-binding_dom"/>
</dbReference>
<dbReference type="Gene3D" id="3.30.70.20">
    <property type="match status" value="1"/>
</dbReference>
<keyword evidence="3" id="KW-0411">Iron-sulfur</keyword>
<evidence type="ECO:0000313" key="5">
    <source>
        <dbReference type="EMBL" id="WPL15487.1"/>
    </source>
</evidence>
<gene>
    <name evidence="5" type="primary">dsrK</name>
    <name evidence="5" type="ORF">Thiowin_00386</name>
</gene>
<dbReference type="SUPFAM" id="SSF54862">
    <property type="entry name" value="4Fe-4S ferredoxins"/>
    <property type="match status" value="1"/>
</dbReference>
<evidence type="ECO:0000256" key="2">
    <source>
        <dbReference type="ARBA" id="ARBA00023004"/>
    </source>
</evidence>
<dbReference type="InterPro" id="IPR036188">
    <property type="entry name" value="FAD/NAD-bd_sf"/>
</dbReference>
<dbReference type="Pfam" id="PF14691">
    <property type="entry name" value="Fer4_20"/>
    <property type="match status" value="1"/>
</dbReference>
<dbReference type="InterPro" id="IPR017896">
    <property type="entry name" value="4Fe4S_Fe-S-bd"/>
</dbReference>
<evidence type="ECO:0000256" key="1">
    <source>
        <dbReference type="ARBA" id="ARBA00022723"/>
    </source>
</evidence>
<dbReference type="NCBIfam" id="NF009410">
    <property type="entry name" value="PRK12771.1"/>
    <property type="match status" value="1"/>
</dbReference>
<dbReference type="InterPro" id="IPR017900">
    <property type="entry name" value="4Fe4S_Fe_S_CS"/>
</dbReference>
<dbReference type="Pfam" id="PF12838">
    <property type="entry name" value="Fer4_7"/>
    <property type="match status" value="1"/>
</dbReference>
<dbReference type="PRINTS" id="PR00419">
    <property type="entry name" value="ADXRDTASE"/>
</dbReference>
<dbReference type="SUPFAM" id="SSF51971">
    <property type="entry name" value="Nucleotide-binding domain"/>
    <property type="match status" value="1"/>
</dbReference>
<keyword evidence="6" id="KW-1185">Reference proteome</keyword>
<dbReference type="RefSeq" id="WP_328986057.1">
    <property type="nucleotide sequence ID" value="NZ_CP121472.1"/>
</dbReference>
<proteinExistence type="predicted"/>
<keyword evidence="2" id="KW-0408">Iron</keyword>
<dbReference type="Pfam" id="PF07992">
    <property type="entry name" value="Pyr_redox_2"/>
    <property type="match status" value="1"/>
</dbReference>
<dbReference type="Proteomes" id="UP001432180">
    <property type="component" value="Chromosome"/>
</dbReference>
<evidence type="ECO:0000256" key="3">
    <source>
        <dbReference type="ARBA" id="ARBA00023014"/>
    </source>
</evidence>
<dbReference type="InterPro" id="IPR028261">
    <property type="entry name" value="DPD_II"/>
</dbReference>
<protein>
    <submittedName>
        <fullName evidence="5">Intracellular sulfur oxidation protein DsrK</fullName>
    </submittedName>
</protein>
<dbReference type="EMBL" id="CP121472">
    <property type="protein sequence ID" value="WPL15487.1"/>
    <property type="molecule type" value="Genomic_DNA"/>
</dbReference>
<feature type="domain" description="4Fe-4S ferredoxin-type" evidence="4">
    <location>
        <begin position="622"/>
        <end position="651"/>
    </location>
</feature>
<dbReference type="Gene3D" id="1.10.1060.10">
    <property type="entry name" value="Alpha-helical ferredoxin"/>
    <property type="match status" value="1"/>
</dbReference>
<organism evidence="5 6">
    <name type="scientific">Thiorhodovibrio winogradskyi</name>
    <dbReference type="NCBI Taxonomy" id="77007"/>
    <lineage>
        <taxon>Bacteria</taxon>
        <taxon>Pseudomonadati</taxon>
        <taxon>Pseudomonadota</taxon>
        <taxon>Gammaproteobacteria</taxon>
        <taxon>Chromatiales</taxon>
        <taxon>Chromatiaceae</taxon>
        <taxon>Thiorhodovibrio</taxon>
    </lineage>
</organism>
<dbReference type="InterPro" id="IPR009051">
    <property type="entry name" value="Helical_ferredxn"/>
</dbReference>
<dbReference type="PANTHER" id="PTHR42783:SF3">
    <property type="entry name" value="GLUTAMATE SYNTHASE [NADPH] SMALL CHAIN-RELATED"/>
    <property type="match status" value="1"/>
</dbReference>